<reference evidence="4" key="1">
    <citation type="submission" date="2016-06" db="UniProtKB">
        <authorList>
            <consortium name="WormBaseParasite"/>
        </authorList>
    </citation>
    <scope>IDENTIFICATION</scope>
</reference>
<sequence>MNENENLPVASKEIAPCTANPSGTENFHEQFTNTATSSGAADSATTSKDIIPALQPASVAQDPCSDYDRKEQHPTVEASTSMLADPERMMEPEERCSSLRALEAMRETQVGSEDVTGREDGLIPVNKGIGKCMVGEQGGGKRDVCIVRMNEDCECSVFVQRPRIACSSVICCVILK</sequence>
<feature type="region of interest" description="Disordered" evidence="1">
    <location>
        <begin position="1"/>
        <end position="91"/>
    </location>
</feature>
<evidence type="ECO:0000256" key="1">
    <source>
        <dbReference type="SAM" id="MobiDB-lite"/>
    </source>
</evidence>
<feature type="compositionally biased region" description="Low complexity" evidence="1">
    <location>
        <begin position="34"/>
        <end position="47"/>
    </location>
</feature>
<gene>
    <name evidence="2" type="ORF">GPUH_LOCUS2110</name>
</gene>
<proteinExistence type="predicted"/>
<reference evidence="2 3" key="2">
    <citation type="submission" date="2018-11" db="EMBL/GenBank/DDBJ databases">
        <authorList>
            <consortium name="Pathogen Informatics"/>
        </authorList>
    </citation>
    <scope>NUCLEOTIDE SEQUENCE [LARGE SCALE GENOMIC DNA]</scope>
</reference>
<keyword evidence="3" id="KW-1185">Reference proteome</keyword>
<accession>A0A183D069</accession>
<protein>
    <submittedName>
        <fullName evidence="2 4">Uncharacterized protein</fullName>
    </submittedName>
</protein>
<evidence type="ECO:0000313" key="3">
    <source>
        <dbReference type="Proteomes" id="UP000271098"/>
    </source>
</evidence>
<dbReference type="AlphaFoldDB" id="A0A183D069"/>
<evidence type="ECO:0000313" key="4">
    <source>
        <dbReference type="WBParaSite" id="GPUH_0000211501-mRNA-1"/>
    </source>
</evidence>
<dbReference type="Proteomes" id="UP000271098">
    <property type="component" value="Unassembled WGS sequence"/>
</dbReference>
<dbReference type="EMBL" id="UYRT01002973">
    <property type="protein sequence ID" value="VDK32286.1"/>
    <property type="molecule type" value="Genomic_DNA"/>
</dbReference>
<name>A0A183D069_9BILA</name>
<organism evidence="4">
    <name type="scientific">Gongylonema pulchrum</name>
    <dbReference type="NCBI Taxonomy" id="637853"/>
    <lineage>
        <taxon>Eukaryota</taxon>
        <taxon>Metazoa</taxon>
        <taxon>Ecdysozoa</taxon>
        <taxon>Nematoda</taxon>
        <taxon>Chromadorea</taxon>
        <taxon>Rhabditida</taxon>
        <taxon>Spirurina</taxon>
        <taxon>Spiruromorpha</taxon>
        <taxon>Spiruroidea</taxon>
        <taxon>Gongylonematidae</taxon>
        <taxon>Gongylonema</taxon>
    </lineage>
</organism>
<feature type="compositionally biased region" description="Polar residues" evidence="1">
    <location>
        <begin position="19"/>
        <end position="33"/>
    </location>
</feature>
<evidence type="ECO:0000313" key="2">
    <source>
        <dbReference type="EMBL" id="VDK32286.1"/>
    </source>
</evidence>
<dbReference type="WBParaSite" id="GPUH_0000211501-mRNA-1">
    <property type="protein sequence ID" value="GPUH_0000211501-mRNA-1"/>
    <property type="gene ID" value="GPUH_0000211501"/>
</dbReference>